<evidence type="ECO:0000256" key="4">
    <source>
        <dbReference type="ARBA" id="ARBA00023163"/>
    </source>
</evidence>
<keyword evidence="7" id="KW-1185">Reference proteome</keyword>
<dbReference type="GO" id="GO:0003677">
    <property type="term" value="F:DNA binding"/>
    <property type="evidence" value="ECO:0007669"/>
    <property type="project" value="InterPro"/>
</dbReference>
<dbReference type="InterPro" id="IPR036388">
    <property type="entry name" value="WH-like_DNA-bd_sf"/>
</dbReference>
<organism evidence="6 7">
    <name type="scientific">Streptomyces ipomoeae 91-03</name>
    <dbReference type="NCBI Taxonomy" id="698759"/>
    <lineage>
        <taxon>Bacteria</taxon>
        <taxon>Bacillati</taxon>
        <taxon>Actinomycetota</taxon>
        <taxon>Actinomycetes</taxon>
        <taxon>Kitasatosporales</taxon>
        <taxon>Streptomycetaceae</taxon>
        <taxon>Streptomyces</taxon>
    </lineage>
</organism>
<dbReference type="PATRIC" id="fig|698759.3.peg.7390"/>
<evidence type="ECO:0000256" key="1">
    <source>
        <dbReference type="ARBA" id="ARBA00010641"/>
    </source>
</evidence>
<name>L1KM86_9ACTN</name>
<comment type="similarity">
    <text evidence="1">Belongs to the sigma-70 factor family. ECF subfamily.</text>
</comment>
<dbReference type="NCBIfam" id="TIGR02937">
    <property type="entry name" value="sigma70-ECF"/>
    <property type="match status" value="1"/>
</dbReference>
<dbReference type="Proteomes" id="UP000010411">
    <property type="component" value="Unassembled WGS sequence"/>
</dbReference>
<dbReference type="InterPro" id="IPR013324">
    <property type="entry name" value="RNA_pol_sigma_r3/r4-like"/>
</dbReference>
<feature type="domain" description="RNA polymerase sigma factor 70 region 4 type 2" evidence="5">
    <location>
        <begin position="17"/>
        <end position="68"/>
    </location>
</feature>
<evidence type="ECO:0000313" key="6">
    <source>
        <dbReference type="EMBL" id="EKX61911.1"/>
    </source>
</evidence>
<dbReference type="RefSeq" id="WP_009331186.1">
    <property type="nucleotide sequence ID" value="NZ_AEJC01000553.1"/>
</dbReference>
<dbReference type="InterPro" id="IPR014284">
    <property type="entry name" value="RNA_pol_sigma-70_dom"/>
</dbReference>
<dbReference type="EMBL" id="AEJC01000553">
    <property type="protein sequence ID" value="EKX61911.1"/>
    <property type="molecule type" value="Genomic_DNA"/>
</dbReference>
<accession>L1KM86</accession>
<reference evidence="6 7" key="1">
    <citation type="submission" date="2012-11" db="EMBL/GenBank/DDBJ databases">
        <authorList>
            <person name="Huguet-Tapia J.C."/>
            <person name="Durkin A.S."/>
            <person name="Pettis G.S."/>
            <person name="Badger J.H."/>
        </authorList>
    </citation>
    <scope>NUCLEOTIDE SEQUENCE [LARGE SCALE GENOMIC DNA]</scope>
    <source>
        <strain evidence="6 7">91-03</strain>
    </source>
</reference>
<feature type="non-terminal residue" evidence="6">
    <location>
        <position position="1"/>
    </location>
</feature>
<sequence length="85" mass="9950">GDTTAEQVIRRDEVRRALRMVQELLTERQFEVFWLRRVKEMTLEETARVLGIRPGTVAATLNKAEKKIERHLARRDGRKGRGHRG</sequence>
<keyword evidence="4" id="KW-0804">Transcription</keyword>
<keyword evidence="3" id="KW-0731">Sigma factor</keyword>
<dbReference type="GO" id="GO:0016987">
    <property type="term" value="F:sigma factor activity"/>
    <property type="evidence" value="ECO:0007669"/>
    <property type="project" value="UniProtKB-KW"/>
</dbReference>
<proteinExistence type="inferred from homology"/>
<comment type="caution">
    <text evidence="6">The sequence shown here is derived from an EMBL/GenBank/DDBJ whole genome shotgun (WGS) entry which is preliminary data.</text>
</comment>
<evidence type="ECO:0000256" key="3">
    <source>
        <dbReference type="ARBA" id="ARBA00023082"/>
    </source>
</evidence>
<dbReference type="OrthoDB" id="2046835at2"/>
<dbReference type="Pfam" id="PF08281">
    <property type="entry name" value="Sigma70_r4_2"/>
    <property type="match status" value="1"/>
</dbReference>
<dbReference type="InterPro" id="IPR013249">
    <property type="entry name" value="RNA_pol_sigma70_r4_t2"/>
</dbReference>
<dbReference type="GO" id="GO:0006352">
    <property type="term" value="P:DNA-templated transcription initiation"/>
    <property type="evidence" value="ECO:0007669"/>
    <property type="project" value="InterPro"/>
</dbReference>
<dbReference type="AlphaFoldDB" id="L1KM86"/>
<evidence type="ECO:0000313" key="7">
    <source>
        <dbReference type="Proteomes" id="UP000010411"/>
    </source>
</evidence>
<gene>
    <name evidence="6" type="ORF">STRIP9103_07697</name>
</gene>
<keyword evidence="2" id="KW-0805">Transcription regulation</keyword>
<dbReference type="Gene3D" id="1.10.10.10">
    <property type="entry name" value="Winged helix-like DNA-binding domain superfamily/Winged helix DNA-binding domain"/>
    <property type="match status" value="1"/>
</dbReference>
<protein>
    <submittedName>
        <fullName evidence="6">Sigma-70, region 4</fullName>
    </submittedName>
</protein>
<evidence type="ECO:0000259" key="5">
    <source>
        <dbReference type="Pfam" id="PF08281"/>
    </source>
</evidence>
<evidence type="ECO:0000256" key="2">
    <source>
        <dbReference type="ARBA" id="ARBA00023015"/>
    </source>
</evidence>
<dbReference type="SUPFAM" id="SSF88659">
    <property type="entry name" value="Sigma3 and sigma4 domains of RNA polymerase sigma factors"/>
    <property type="match status" value="1"/>
</dbReference>